<evidence type="ECO:0000313" key="3">
    <source>
        <dbReference type="EMBL" id="REF31877.1"/>
    </source>
</evidence>
<dbReference type="InterPro" id="IPR050361">
    <property type="entry name" value="MPP/UQCRC_Complex"/>
</dbReference>
<evidence type="ECO:0000313" key="4">
    <source>
        <dbReference type="Proteomes" id="UP000256253"/>
    </source>
</evidence>
<keyword evidence="4" id="KW-1185">Reference proteome</keyword>
<dbReference type="GO" id="GO:0046872">
    <property type="term" value="F:metal ion binding"/>
    <property type="evidence" value="ECO:0007669"/>
    <property type="project" value="InterPro"/>
</dbReference>
<dbReference type="OrthoDB" id="9811314at2"/>
<evidence type="ECO:0000259" key="1">
    <source>
        <dbReference type="Pfam" id="PF00675"/>
    </source>
</evidence>
<dbReference type="Proteomes" id="UP000256253">
    <property type="component" value="Unassembled WGS sequence"/>
</dbReference>
<dbReference type="PANTHER" id="PTHR11851">
    <property type="entry name" value="METALLOPROTEASE"/>
    <property type="match status" value="1"/>
</dbReference>
<dbReference type="Pfam" id="PF00675">
    <property type="entry name" value="Peptidase_M16"/>
    <property type="match status" value="1"/>
</dbReference>
<dbReference type="Pfam" id="PF05193">
    <property type="entry name" value="Peptidase_M16_C"/>
    <property type="match status" value="1"/>
</dbReference>
<dbReference type="InterPro" id="IPR011249">
    <property type="entry name" value="Metalloenz_LuxS/M16"/>
</dbReference>
<sequence>MSIARPDVRPPKAWAFPEAERHRLSNGLQVALYPLPGQHVTSTRINIPVPLAAEPRDREGVATIVSRTMDEGTASHTADEMAELFESNGVGLNAGVAQQGLWVDLEATTRNVGTAFGLALECLTEPVFPENEVNRHRQQRLSQIDQELADPGYRGTLEFVRTFYTPTSRASRPSGGSRESLAGLTRDDCVAFHRQWVRPDDAFVVVAGDFDPQAMLTELDGTLGRWSGQGTAPMADAPTDAPADDRGRVVFVHRPGSVQTEIQYGWVGPARENGTQWAPHPVLSYVIGGTPHARIDSVLREDKGYTYGMRGSFRPRSGFGQFVASGSVRGDATPDALRLLGEIFAQVDEGITADELREGVDFLSMTAPARYATADSVADEAASLQLVGLDTDFITDYLAAMRSLTVDDVNSAWRQWSSQPRTIVLVGDADKYADQVDALGLGELTIV</sequence>
<accession>A0A3D9URD0</accession>
<dbReference type="AlphaFoldDB" id="A0A3D9URD0"/>
<organism evidence="3 4">
    <name type="scientific">Calidifontibacter indicus</name>
    <dbReference type="NCBI Taxonomy" id="419650"/>
    <lineage>
        <taxon>Bacteria</taxon>
        <taxon>Bacillati</taxon>
        <taxon>Actinomycetota</taxon>
        <taxon>Actinomycetes</taxon>
        <taxon>Micrococcales</taxon>
        <taxon>Dermacoccaceae</taxon>
        <taxon>Calidifontibacter</taxon>
    </lineage>
</organism>
<proteinExistence type="predicted"/>
<comment type="caution">
    <text evidence="3">The sequence shown here is derived from an EMBL/GenBank/DDBJ whole genome shotgun (WGS) entry which is preliminary data.</text>
</comment>
<dbReference type="InterPro" id="IPR011765">
    <property type="entry name" value="Pept_M16_N"/>
</dbReference>
<dbReference type="Gene3D" id="3.30.830.10">
    <property type="entry name" value="Metalloenzyme, LuxS/M16 peptidase-like"/>
    <property type="match status" value="2"/>
</dbReference>
<dbReference type="InterPro" id="IPR007863">
    <property type="entry name" value="Peptidase_M16_C"/>
</dbReference>
<dbReference type="PANTHER" id="PTHR11851:SF224">
    <property type="entry name" value="PROCESSING PROTEASE"/>
    <property type="match status" value="1"/>
</dbReference>
<gene>
    <name evidence="3" type="ORF">DFJ65_2962</name>
</gene>
<evidence type="ECO:0000259" key="2">
    <source>
        <dbReference type="Pfam" id="PF05193"/>
    </source>
</evidence>
<feature type="domain" description="Peptidase M16 N-terminal" evidence="1">
    <location>
        <begin position="36"/>
        <end position="145"/>
    </location>
</feature>
<dbReference type="SUPFAM" id="SSF63411">
    <property type="entry name" value="LuxS/MPP-like metallohydrolase"/>
    <property type="match status" value="2"/>
</dbReference>
<reference evidence="3 4" key="1">
    <citation type="submission" date="2018-08" db="EMBL/GenBank/DDBJ databases">
        <title>Sequencing the genomes of 1000 actinobacteria strains.</title>
        <authorList>
            <person name="Klenk H.-P."/>
        </authorList>
    </citation>
    <scope>NUCLEOTIDE SEQUENCE [LARGE SCALE GENOMIC DNA]</scope>
    <source>
        <strain evidence="3 4">DSM 22967</strain>
    </source>
</reference>
<dbReference type="RefSeq" id="WP_115923656.1">
    <property type="nucleotide sequence ID" value="NZ_QTUA01000001.1"/>
</dbReference>
<dbReference type="EMBL" id="QTUA01000001">
    <property type="protein sequence ID" value="REF31877.1"/>
    <property type="molecule type" value="Genomic_DNA"/>
</dbReference>
<name>A0A3D9URD0_9MICO</name>
<protein>
    <submittedName>
        <fullName evidence="3">Putative Zn-dependent peptidase</fullName>
    </submittedName>
</protein>
<feature type="domain" description="Peptidase M16 C-terminal" evidence="2">
    <location>
        <begin position="184"/>
        <end position="359"/>
    </location>
</feature>